<dbReference type="EMBL" id="WIWV01000028">
    <property type="protein sequence ID" value="KAF7717354.1"/>
    <property type="molecule type" value="Genomic_DNA"/>
</dbReference>
<sequence length="841" mass="93308">MPPSEREICQAVLGFVLDGIYPEEALVATEFPASALAKELELISQAREQVENEISSLSRENQSFDADDWIVQAKQLHNDIEKSRQTAREIIAQHEQTGRLRSQVEDATAKVSLMETEIAFNQAVADTLEDVQRLCDQLDDGRQALDAGDMGRAIELLDSTQSAMGEDAFFTNTNVMSIFSLETARFKEEVGNKLISRWNEQLKVDRSSGTFEVERDIDTGSLGETISFMSQLNVLEHARKNLLKSIGSTIFDSIILPRDDGKVRTLSTTGNGLQVTPGYSEGSVAVVLSQTMEALAFLRENLPSEILSELPESLIPSIVSNLIVKWLGPTIPTTLDGLVEFENTLEDVNLFAQKVQSWGWQGTEELTSWVNQVPRLWLTRRRVDSLDSVRKALAASKGSTKQVERVEKEQVSRADEALLESSTDDWDASWDDEKGEDEKEQDALSKPANTIGIEEEEDVSAWGLDDDEDADEASGKPIPDTPGTEDDADNDAWGWGDEEVEDQDLNQHGHHLADDPRQSKETRGTIQSAGSREMTLREVYTITDIPESMLDIIRQQVNDSKGIMDHPYSKSRVASSGNGLLALPTLILAMFKATASSFYSLRLASGQMYLYNDSLYLASQVRELMDEHDLARLSSDVEALEKFGKLAYSKEMQTQSTIVTDLLDGAQGFAQCSEQPFKAECESAVSAATDRIRDVYAEWKPILSHSALLQSIGSLLSTVISKIVVDVEDLGDISEDQSKQLVALCNQVTQLEDLFTPDAVGDTDPLPVTAVYVANWLRFQYLINILESSLADIKYLWLEGELGLEFSTEEVVDLIEALFAESEHRRRAIAEIKRAPRGLGN</sequence>
<feature type="region of interest" description="Disordered" evidence="2">
    <location>
        <begin position="397"/>
        <end position="495"/>
    </location>
</feature>
<dbReference type="Proteomes" id="UP000631181">
    <property type="component" value="Unassembled WGS sequence"/>
</dbReference>
<feature type="compositionally biased region" description="Acidic residues" evidence="2">
    <location>
        <begin position="422"/>
        <end position="440"/>
    </location>
</feature>
<dbReference type="Gene3D" id="1.10.357.150">
    <property type="match status" value="1"/>
</dbReference>
<feature type="compositionally biased region" description="Acidic residues" evidence="2">
    <location>
        <begin position="483"/>
        <end position="495"/>
    </location>
</feature>
<dbReference type="InterPro" id="IPR046362">
    <property type="entry name" value="Zw10/DSL1_C_sf"/>
</dbReference>
<feature type="compositionally biased region" description="Basic and acidic residues" evidence="2">
    <location>
        <begin position="508"/>
        <end position="523"/>
    </location>
</feature>
<keyword evidence="5" id="KW-1185">Reference proteome</keyword>
<name>A0A8J8WIG6_9EURO</name>
<proteinExistence type="predicted"/>
<organism evidence="4 5">
    <name type="scientific">Penicillium ucsense</name>
    <dbReference type="NCBI Taxonomy" id="2839758"/>
    <lineage>
        <taxon>Eukaryota</taxon>
        <taxon>Fungi</taxon>
        <taxon>Dikarya</taxon>
        <taxon>Ascomycota</taxon>
        <taxon>Pezizomycotina</taxon>
        <taxon>Eurotiomycetes</taxon>
        <taxon>Eurotiomycetidae</taxon>
        <taxon>Eurotiales</taxon>
        <taxon>Aspergillaceae</taxon>
        <taxon>Penicillium</taxon>
    </lineage>
</organism>
<feature type="region of interest" description="Disordered" evidence="2">
    <location>
        <begin position="508"/>
        <end position="531"/>
    </location>
</feature>
<feature type="coiled-coil region" evidence="1">
    <location>
        <begin position="33"/>
        <end position="93"/>
    </location>
</feature>
<dbReference type="PANTHER" id="PTHR12205:SF0">
    <property type="entry name" value="CENTROMERE_KINETOCHORE PROTEIN ZW10 HOMOLOG"/>
    <property type="match status" value="1"/>
</dbReference>
<dbReference type="AlphaFoldDB" id="A0A8J8WIG6"/>
<accession>A0A8J8WIG6</accession>
<evidence type="ECO:0000313" key="4">
    <source>
        <dbReference type="EMBL" id="KAF7717354.1"/>
    </source>
</evidence>
<evidence type="ECO:0000313" key="5">
    <source>
        <dbReference type="Proteomes" id="UP000631181"/>
    </source>
</evidence>
<evidence type="ECO:0000259" key="3">
    <source>
        <dbReference type="Pfam" id="PF22766"/>
    </source>
</evidence>
<dbReference type="GO" id="GO:1990423">
    <property type="term" value="C:RZZ complex"/>
    <property type="evidence" value="ECO:0007669"/>
    <property type="project" value="TreeGrafter"/>
</dbReference>
<dbReference type="Pfam" id="PF22766">
    <property type="entry name" value="ZW10_C2"/>
    <property type="match status" value="1"/>
</dbReference>
<evidence type="ECO:0000256" key="2">
    <source>
        <dbReference type="SAM" id="MobiDB-lite"/>
    </source>
</evidence>
<dbReference type="GO" id="GO:0007094">
    <property type="term" value="P:mitotic spindle assembly checkpoint signaling"/>
    <property type="evidence" value="ECO:0007669"/>
    <property type="project" value="TreeGrafter"/>
</dbReference>
<feature type="compositionally biased region" description="Acidic residues" evidence="2">
    <location>
        <begin position="453"/>
        <end position="472"/>
    </location>
</feature>
<dbReference type="InterPro" id="IPR055148">
    <property type="entry name" value="ZW10_C_2"/>
</dbReference>
<dbReference type="PANTHER" id="PTHR12205">
    <property type="entry name" value="CENTROMERE/KINETOCHORE PROTEIN ZW10"/>
    <property type="match status" value="1"/>
</dbReference>
<reference evidence="4" key="1">
    <citation type="journal article" date="2020" name="Front. Microbiol.">
        <title>Gene regulatory networks of Penicillium echinulatum 2HH and Penicillium oxalicum 114-2 inferred by a computational biology approach.</title>
        <authorList>
            <person name="Lenz A.R."/>
            <person name="Galan-Vasquez E."/>
            <person name="Balbinot E."/>
            <person name="De Abreu F.P."/>
            <person name="De Oliveira N.S."/>
            <person name="Da Rosa L.O."/>
            <person name="De Avila E Silva S."/>
            <person name="Camassola M."/>
            <person name="Dillon A.J.P."/>
            <person name="Perez-Rueda E."/>
        </authorList>
    </citation>
    <scope>NUCLEOTIDE SEQUENCE</scope>
    <source>
        <strain evidence="4">S1M29</strain>
    </source>
</reference>
<feature type="domain" description="ZW10 C-terminal helical" evidence="3">
    <location>
        <begin position="685"/>
        <end position="832"/>
    </location>
</feature>
<dbReference type="GO" id="GO:0006888">
    <property type="term" value="P:endoplasmic reticulum to Golgi vesicle-mediated transport"/>
    <property type="evidence" value="ECO:0007669"/>
    <property type="project" value="TreeGrafter"/>
</dbReference>
<protein>
    <recommendedName>
        <fullName evidence="3">ZW10 C-terminal helical domain-containing protein</fullName>
    </recommendedName>
</protein>
<dbReference type="GO" id="GO:0005737">
    <property type="term" value="C:cytoplasm"/>
    <property type="evidence" value="ECO:0007669"/>
    <property type="project" value="GOC"/>
</dbReference>
<feature type="compositionally biased region" description="Basic and acidic residues" evidence="2">
    <location>
        <begin position="402"/>
        <end position="416"/>
    </location>
</feature>
<gene>
    <name evidence="4" type="ORF">PECM_006834</name>
</gene>
<dbReference type="OrthoDB" id="10251381at2759"/>
<comment type="caution">
    <text evidence="4">The sequence shown here is derived from an EMBL/GenBank/DDBJ whole genome shotgun (WGS) entry which is preliminary data.</text>
</comment>
<evidence type="ECO:0000256" key="1">
    <source>
        <dbReference type="SAM" id="Coils"/>
    </source>
</evidence>
<keyword evidence="1" id="KW-0175">Coiled coil</keyword>